<gene>
    <name evidence="2" type="ORF">X801_08331</name>
</gene>
<proteinExistence type="predicted"/>
<dbReference type="AlphaFoldDB" id="A0A1S8WN09"/>
<sequence>MLLRLHMSVIFLKFNETERALDILQRLSNSGFSTSGNLQAEIGLAYDGLRDMDMASRQFEQLFSQFPCRLDNVDAYSNVLFVREDSIELAHLAHHCVSLDKYRPETCCVVTNTLNCGIPRPLFTHTDKLSLTTDTSFVPGTVLVRCMKFWISHLLRCTTIVPDLAGRRLFCAETTARIWDIPSTGPKT</sequence>
<organism evidence="2 3">
    <name type="scientific">Opisthorchis viverrini</name>
    <name type="common">Southeast Asian liver fluke</name>
    <dbReference type="NCBI Taxonomy" id="6198"/>
    <lineage>
        <taxon>Eukaryota</taxon>
        <taxon>Metazoa</taxon>
        <taxon>Spiralia</taxon>
        <taxon>Lophotrochozoa</taxon>
        <taxon>Platyhelminthes</taxon>
        <taxon>Trematoda</taxon>
        <taxon>Digenea</taxon>
        <taxon>Opisthorchiida</taxon>
        <taxon>Opisthorchiata</taxon>
        <taxon>Opisthorchiidae</taxon>
        <taxon>Opisthorchis</taxon>
    </lineage>
</organism>
<dbReference type="EMBL" id="KV900517">
    <property type="protein sequence ID" value="OON15862.1"/>
    <property type="molecule type" value="Genomic_DNA"/>
</dbReference>
<keyword evidence="3" id="KW-1185">Reference proteome</keyword>
<accession>A0A1S8WN09</accession>
<dbReference type="GO" id="GO:0005680">
    <property type="term" value="C:anaphase-promoting complex"/>
    <property type="evidence" value="ECO:0007669"/>
    <property type="project" value="TreeGrafter"/>
</dbReference>
<dbReference type="GO" id="GO:0016567">
    <property type="term" value="P:protein ubiquitination"/>
    <property type="evidence" value="ECO:0007669"/>
    <property type="project" value="TreeGrafter"/>
</dbReference>
<dbReference type="PANTHER" id="PTHR12558">
    <property type="entry name" value="CELL DIVISION CYCLE 16,23,27"/>
    <property type="match status" value="1"/>
</dbReference>
<dbReference type="GO" id="GO:0045842">
    <property type="term" value="P:positive regulation of mitotic metaphase/anaphase transition"/>
    <property type="evidence" value="ECO:0007669"/>
    <property type="project" value="TreeGrafter"/>
</dbReference>
<evidence type="ECO:0000313" key="3">
    <source>
        <dbReference type="Proteomes" id="UP000243686"/>
    </source>
</evidence>
<dbReference type="InterPro" id="IPR011990">
    <property type="entry name" value="TPR-like_helical_dom_sf"/>
</dbReference>
<evidence type="ECO:0008006" key="4">
    <source>
        <dbReference type="Google" id="ProtNLM"/>
    </source>
</evidence>
<dbReference type="Proteomes" id="UP000243686">
    <property type="component" value="Unassembled WGS sequence"/>
</dbReference>
<keyword evidence="1" id="KW-0802">TPR repeat</keyword>
<protein>
    <recommendedName>
        <fullName evidence="4">Tetratricopeptide repeat protein</fullName>
    </recommendedName>
</protein>
<dbReference type="GO" id="GO:0031145">
    <property type="term" value="P:anaphase-promoting complex-dependent catabolic process"/>
    <property type="evidence" value="ECO:0007669"/>
    <property type="project" value="TreeGrafter"/>
</dbReference>
<evidence type="ECO:0000313" key="2">
    <source>
        <dbReference type="EMBL" id="OON15862.1"/>
    </source>
</evidence>
<dbReference type="GO" id="GO:0051301">
    <property type="term" value="P:cell division"/>
    <property type="evidence" value="ECO:0007669"/>
    <property type="project" value="TreeGrafter"/>
</dbReference>
<name>A0A1S8WN09_OPIVI</name>
<dbReference type="PANTHER" id="PTHR12558:SF10">
    <property type="entry name" value="CELL DIVISION CYCLE PROTEIN 23 HOMOLOG"/>
    <property type="match status" value="1"/>
</dbReference>
<dbReference type="Gene3D" id="1.25.40.10">
    <property type="entry name" value="Tetratricopeptide repeat domain"/>
    <property type="match status" value="1"/>
</dbReference>
<reference evidence="2 3" key="1">
    <citation type="submission" date="2015-03" db="EMBL/GenBank/DDBJ databases">
        <title>Draft genome of the nematode, Opisthorchis viverrini.</title>
        <authorList>
            <person name="Mitreva M."/>
        </authorList>
    </citation>
    <scope>NUCLEOTIDE SEQUENCE [LARGE SCALE GENOMIC DNA]</scope>
    <source>
        <strain evidence="2">Khon Kaen</strain>
    </source>
</reference>
<evidence type="ECO:0000256" key="1">
    <source>
        <dbReference type="ARBA" id="ARBA00022803"/>
    </source>
</evidence>